<name>A0A1Y1W548_9FUNG</name>
<dbReference type="GO" id="GO:0120330">
    <property type="term" value="C:rixosome complex"/>
    <property type="evidence" value="ECO:0007669"/>
    <property type="project" value="TreeGrafter"/>
</dbReference>
<dbReference type="Pfam" id="PF00400">
    <property type="entry name" value="WD40"/>
    <property type="match status" value="1"/>
</dbReference>
<keyword evidence="2 4" id="KW-0853">WD repeat</keyword>
<dbReference type="InterPro" id="IPR036322">
    <property type="entry name" value="WD40_repeat_dom_sf"/>
</dbReference>
<dbReference type="SUPFAM" id="SSF50978">
    <property type="entry name" value="WD40 repeat-like"/>
    <property type="match status" value="1"/>
</dbReference>
<dbReference type="PANTHER" id="PTHR18763:SF0">
    <property type="entry name" value="WD REPEAT-CONTAINING PROTEIN 18"/>
    <property type="match status" value="1"/>
</dbReference>
<dbReference type="RefSeq" id="XP_040742441.1">
    <property type="nucleotide sequence ID" value="XM_040883906.1"/>
</dbReference>
<dbReference type="GeneID" id="63800554"/>
<comment type="similarity">
    <text evidence="1">Belongs to the WD repeat IPI3/WDR18 family.</text>
</comment>
<comment type="caution">
    <text evidence="5">The sequence shown here is derived from an EMBL/GenBank/DDBJ whole genome shotgun (WGS) entry which is preliminary data.</text>
</comment>
<evidence type="ECO:0000256" key="2">
    <source>
        <dbReference type="ARBA" id="ARBA00022574"/>
    </source>
</evidence>
<dbReference type="InterPro" id="IPR015943">
    <property type="entry name" value="WD40/YVTN_repeat-like_dom_sf"/>
</dbReference>
<evidence type="ECO:0000256" key="4">
    <source>
        <dbReference type="PROSITE-ProRule" id="PRU00221"/>
    </source>
</evidence>
<evidence type="ECO:0000256" key="3">
    <source>
        <dbReference type="ARBA" id="ARBA00022737"/>
    </source>
</evidence>
<feature type="repeat" description="WD" evidence="4">
    <location>
        <begin position="125"/>
        <end position="165"/>
    </location>
</feature>
<gene>
    <name evidence="5" type="ORF">DL89DRAFT_181750</name>
</gene>
<dbReference type="PANTHER" id="PTHR18763">
    <property type="entry name" value="WD-REPEAT PROTEIN 18"/>
    <property type="match status" value="1"/>
</dbReference>
<dbReference type="SMART" id="SM00320">
    <property type="entry name" value="WD40"/>
    <property type="match status" value="3"/>
</dbReference>
<dbReference type="GO" id="GO:0006261">
    <property type="term" value="P:DNA-templated DNA replication"/>
    <property type="evidence" value="ECO:0007669"/>
    <property type="project" value="TreeGrafter"/>
</dbReference>
<dbReference type="OrthoDB" id="245697at2759"/>
<reference evidence="5 6" key="1">
    <citation type="submission" date="2016-07" db="EMBL/GenBank/DDBJ databases">
        <title>Pervasive Adenine N6-methylation of Active Genes in Fungi.</title>
        <authorList>
            <consortium name="DOE Joint Genome Institute"/>
            <person name="Mondo S.J."/>
            <person name="Dannebaum R.O."/>
            <person name="Kuo R.C."/>
            <person name="Labutti K."/>
            <person name="Haridas S."/>
            <person name="Kuo A."/>
            <person name="Salamov A."/>
            <person name="Ahrendt S.R."/>
            <person name="Lipzen A."/>
            <person name="Sullivan W."/>
            <person name="Andreopoulos W.B."/>
            <person name="Clum A."/>
            <person name="Lindquist E."/>
            <person name="Daum C."/>
            <person name="Ramamoorthy G.K."/>
            <person name="Gryganskyi A."/>
            <person name="Culley D."/>
            <person name="Magnuson J.K."/>
            <person name="James T.Y."/>
            <person name="O'Malley M.A."/>
            <person name="Stajich J.E."/>
            <person name="Spatafora J.W."/>
            <person name="Visel A."/>
            <person name="Grigoriev I.V."/>
        </authorList>
    </citation>
    <scope>NUCLEOTIDE SEQUENCE [LARGE SCALE GENOMIC DNA]</scope>
    <source>
        <strain evidence="5 6">ATCC 12442</strain>
    </source>
</reference>
<evidence type="ECO:0000313" key="5">
    <source>
        <dbReference type="EMBL" id="ORX68659.1"/>
    </source>
</evidence>
<proteinExistence type="inferred from homology"/>
<sequence>MSGFCRRHWQPRRAWRPWPAWTDHTMPITAISAMSGVLAGRGRVVSAARDQTCKVWQVNVQRGEGSYTGNACVLATLLFPAPVNDVAVDSQQTRVFAATASGVFQTNLYQSAAALVDVVAEPHKEFPHAENVSSVALSMDGSVLVAMGDSGLRVWDVASRQCVRTVADRQMAAGTAGKLRVMLAPAQLGGPSSTTTVGCARPATAQQLGAARISEFSLLPLQRLERRSGDVPSTAFAATIKTQLPDSTRDMERFLANAVQTRDMQMVRRLAPGSGGEQRVAELTRLVGRLEEHHRRTRRLNDELYQGAVTEWLAARQK</sequence>
<dbReference type="AlphaFoldDB" id="A0A1Y1W548"/>
<accession>A0A1Y1W548</accession>
<dbReference type="Proteomes" id="UP000193922">
    <property type="component" value="Unassembled WGS sequence"/>
</dbReference>
<dbReference type="InterPro" id="IPR045227">
    <property type="entry name" value="WDR18/Ipi3/RID3"/>
</dbReference>
<evidence type="ECO:0000256" key="1">
    <source>
        <dbReference type="ARBA" id="ARBA00010143"/>
    </source>
</evidence>
<dbReference type="InterPro" id="IPR001680">
    <property type="entry name" value="WD40_rpt"/>
</dbReference>
<organism evidence="5 6">
    <name type="scientific">Linderina pennispora</name>
    <dbReference type="NCBI Taxonomy" id="61395"/>
    <lineage>
        <taxon>Eukaryota</taxon>
        <taxon>Fungi</taxon>
        <taxon>Fungi incertae sedis</taxon>
        <taxon>Zoopagomycota</taxon>
        <taxon>Kickxellomycotina</taxon>
        <taxon>Kickxellomycetes</taxon>
        <taxon>Kickxellales</taxon>
        <taxon>Kickxellaceae</taxon>
        <taxon>Linderina</taxon>
    </lineage>
</organism>
<evidence type="ECO:0000313" key="6">
    <source>
        <dbReference type="Proteomes" id="UP000193922"/>
    </source>
</evidence>
<keyword evidence="3" id="KW-0677">Repeat</keyword>
<dbReference type="STRING" id="61395.A0A1Y1W548"/>
<dbReference type="GO" id="GO:0005656">
    <property type="term" value="C:nuclear pre-replicative complex"/>
    <property type="evidence" value="ECO:0007669"/>
    <property type="project" value="TreeGrafter"/>
</dbReference>
<dbReference type="EMBL" id="MCFD01000009">
    <property type="protein sequence ID" value="ORX68659.1"/>
    <property type="molecule type" value="Genomic_DNA"/>
</dbReference>
<dbReference type="PROSITE" id="PS50082">
    <property type="entry name" value="WD_REPEATS_2"/>
    <property type="match status" value="1"/>
</dbReference>
<keyword evidence="6" id="KW-1185">Reference proteome</keyword>
<protein>
    <submittedName>
        <fullName evidence="5">Uncharacterized protein</fullName>
    </submittedName>
</protein>
<dbReference type="GO" id="GO:0006364">
    <property type="term" value="P:rRNA processing"/>
    <property type="evidence" value="ECO:0007669"/>
    <property type="project" value="TreeGrafter"/>
</dbReference>
<dbReference type="Gene3D" id="2.130.10.10">
    <property type="entry name" value="YVTN repeat-like/Quinoprotein amine dehydrogenase"/>
    <property type="match status" value="1"/>
</dbReference>